<organism evidence="2 3">
    <name type="scientific">Catenuloplanes atrovinosus</name>
    <dbReference type="NCBI Taxonomy" id="137266"/>
    <lineage>
        <taxon>Bacteria</taxon>
        <taxon>Bacillati</taxon>
        <taxon>Actinomycetota</taxon>
        <taxon>Actinomycetes</taxon>
        <taxon>Micromonosporales</taxon>
        <taxon>Micromonosporaceae</taxon>
        <taxon>Catenuloplanes</taxon>
    </lineage>
</organism>
<reference evidence="2" key="1">
    <citation type="submission" date="2023-07" db="EMBL/GenBank/DDBJ databases">
        <title>Sequencing the genomes of 1000 actinobacteria strains.</title>
        <authorList>
            <person name="Klenk H.-P."/>
        </authorList>
    </citation>
    <scope>NUCLEOTIDE SEQUENCE</scope>
    <source>
        <strain evidence="2">DSM 44707</strain>
    </source>
</reference>
<protein>
    <submittedName>
        <fullName evidence="2">Uncharacterized protein</fullName>
    </submittedName>
</protein>
<evidence type="ECO:0000313" key="2">
    <source>
        <dbReference type="EMBL" id="MDR7277884.1"/>
    </source>
</evidence>
<comment type="caution">
    <text evidence="2">The sequence shown here is derived from an EMBL/GenBank/DDBJ whole genome shotgun (WGS) entry which is preliminary data.</text>
</comment>
<dbReference type="Proteomes" id="UP001183643">
    <property type="component" value="Unassembled WGS sequence"/>
</dbReference>
<feature type="chain" id="PRO_5042297850" evidence="1">
    <location>
        <begin position="22"/>
        <end position="366"/>
    </location>
</feature>
<keyword evidence="1" id="KW-0732">Signal</keyword>
<feature type="signal peptide" evidence="1">
    <location>
        <begin position="1"/>
        <end position="21"/>
    </location>
</feature>
<proteinExistence type="predicted"/>
<keyword evidence="3" id="KW-1185">Reference proteome</keyword>
<accession>A0AAE3YT41</accession>
<sequence>MTIRLLILALLLWSVPSPVSAAPAPAYGGFRVVRASPGTPSTPAVSLPAGYELMPGANYSVASRAEFYAFVRGPSAAAVTVTVSWPGQWVADVISGKAHVAVEHDAADPFTVRFAVPVTGTSVNQNTLQVFSYPSGDTATGVYWRIEHNDPDRVAGPWTGVAWPGNQAAAVINYMVAANLVLQDSGLAAEARRRGHFFALMGFETNNALHPDNPPHWHLSYYPGPTFGAAGAHVPHFWVDVAGKTFYNGMDVQGRGRGTFHVGDPAEIRDPAGALIITMTIRADGGLDLRGPDGPVYSITSAGGDFGAEVRVLRAGAGWRWVRNSDAVTGGMLVTQVGGLGTDAYHQTLVYRYDRLTGTILEIYRS</sequence>
<name>A0AAE3YT41_9ACTN</name>
<dbReference type="RefSeq" id="WP_310370450.1">
    <property type="nucleotide sequence ID" value="NZ_JAVDYB010000001.1"/>
</dbReference>
<evidence type="ECO:0000313" key="3">
    <source>
        <dbReference type="Proteomes" id="UP001183643"/>
    </source>
</evidence>
<gene>
    <name evidence="2" type="ORF">J2S41_004662</name>
</gene>
<dbReference type="EMBL" id="JAVDYB010000001">
    <property type="protein sequence ID" value="MDR7277884.1"/>
    <property type="molecule type" value="Genomic_DNA"/>
</dbReference>
<evidence type="ECO:0000256" key="1">
    <source>
        <dbReference type="SAM" id="SignalP"/>
    </source>
</evidence>
<dbReference type="AlphaFoldDB" id="A0AAE3YT41"/>